<gene>
    <name evidence="2" type="ORF">QE152_g7515</name>
</gene>
<dbReference type="AlphaFoldDB" id="A0AAW1MEV1"/>
<feature type="region of interest" description="Disordered" evidence="1">
    <location>
        <begin position="156"/>
        <end position="181"/>
    </location>
</feature>
<dbReference type="EMBL" id="JASPKY010000055">
    <property type="protein sequence ID" value="KAK9744681.1"/>
    <property type="molecule type" value="Genomic_DNA"/>
</dbReference>
<keyword evidence="3" id="KW-1185">Reference proteome</keyword>
<protein>
    <submittedName>
        <fullName evidence="2">Uncharacterized protein</fullName>
    </submittedName>
</protein>
<name>A0AAW1MEV1_POPJA</name>
<evidence type="ECO:0000256" key="1">
    <source>
        <dbReference type="SAM" id="MobiDB-lite"/>
    </source>
</evidence>
<accession>A0AAW1MEV1</accession>
<reference evidence="2 3" key="1">
    <citation type="journal article" date="2024" name="BMC Genomics">
        <title>De novo assembly and annotation of Popillia japonica's genome with initial clues to its potential as an invasive pest.</title>
        <authorList>
            <person name="Cucini C."/>
            <person name="Boschi S."/>
            <person name="Funari R."/>
            <person name="Cardaioli E."/>
            <person name="Iannotti N."/>
            <person name="Marturano G."/>
            <person name="Paoli F."/>
            <person name="Bruttini M."/>
            <person name="Carapelli A."/>
            <person name="Frati F."/>
            <person name="Nardi F."/>
        </authorList>
    </citation>
    <scope>NUCLEOTIDE SEQUENCE [LARGE SCALE GENOMIC DNA]</scope>
    <source>
        <strain evidence="2">DMR45628</strain>
    </source>
</reference>
<feature type="compositionally biased region" description="Basic and acidic residues" evidence="1">
    <location>
        <begin position="156"/>
        <end position="167"/>
    </location>
</feature>
<organism evidence="2 3">
    <name type="scientific">Popillia japonica</name>
    <name type="common">Japanese beetle</name>
    <dbReference type="NCBI Taxonomy" id="7064"/>
    <lineage>
        <taxon>Eukaryota</taxon>
        <taxon>Metazoa</taxon>
        <taxon>Ecdysozoa</taxon>
        <taxon>Arthropoda</taxon>
        <taxon>Hexapoda</taxon>
        <taxon>Insecta</taxon>
        <taxon>Pterygota</taxon>
        <taxon>Neoptera</taxon>
        <taxon>Endopterygota</taxon>
        <taxon>Coleoptera</taxon>
        <taxon>Polyphaga</taxon>
        <taxon>Scarabaeiformia</taxon>
        <taxon>Scarabaeidae</taxon>
        <taxon>Rutelinae</taxon>
        <taxon>Popillia</taxon>
    </lineage>
</organism>
<dbReference type="Proteomes" id="UP001458880">
    <property type="component" value="Unassembled WGS sequence"/>
</dbReference>
<sequence length="181" mass="21558">MPQPKKLLKSKPSVKDDEADIMERFHQKKICTILPTNPVKKKDIFVEYRPKSPRDCMNYNISQTDTKMDAGTTKIHLQQTRAEYEPYPEGYLFDEPPPPPPKKKKRPSHGRGPVWLFLDEEWKRKVDAEQEIYKKEMEERLKRKIKMAKLKKKFEARELKKKQEREKAKAKKMAAKEDEKC</sequence>
<comment type="caution">
    <text evidence="2">The sequence shown here is derived from an EMBL/GenBank/DDBJ whole genome shotgun (WGS) entry which is preliminary data.</text>
</comment>
<evidence type="ECO:0000313" key="2">
    <source>
        <dbReference type="EMBL" id="KAK9744681.1"/>
    </source>
</evidence>
<proteinExistence type="predicted"/>
<evidence type="ECO:0000313" key="3">
    <source>
        <dbReference type="Proteomes" id="UP001458880"/>
    </source>
</evidence>
<feature type="region of interest" description="Disordered" evidence="1">
    <location>
        <begin position="86"/>
        <end position="112"/>
    </location>
</feature>